<keyword evidence="4 7" id="KW-0862">Zinc</keyword>
<sequence>MLNLMRELGRMPGVGQKSAERLAHYVLALPHDDAMQLATAIRNVKQNVNYCSVCCNIGETDPCHICKDHRRDHKKVCVVEQPKDLFTIEKSGFYEGVYHVLSGHIDPLENVEPEDINIDKLVDRARNNGIQEVIIATNPNMEGDVTAMYILEQLEPLGVKVTQLARGMPSGSYLEYANSAVIADAIHGRKSIQKD</sequence>
<dbReference type="InterPro" id="IPR015967">
    <property type="entry name" value="Rcmb_RecR_Znf"/>
</dbReference>
<dbReference type="HAMAP" id="MF_00017">
    <property type="entry name" value="RecR"/>
    <property type="match status" value="1"/>
</dbReference>
<evidence type="ECO:0000313" key="10">
    <source>
        <dbReference type="Proteomes" id="UP000722750"/>
    </source>
</evidence>
<evidence type="ECO:0000256" key="3">
    <source>
        <dbReference type="ARBA" id="ARBA00022771"/>
    </source>
</evidence>
<dbReference type="InterPro" id="IPR006171">
    <property type="entry name" value="TOPRIM_dom"/>
</dbReference>
<dbReference type="Gene3D" id="1.10.8.420">
    <property type="entry name" value="RecR Domain 1"/>
    <property type="match status" value="1"/>
</dbReference>
<dbReference type="SMART" id="SM00493">
    <property type="entry name" value="TOPRIM"/>
    <property type="match status" value="1"/>
</dbReference>
<dbReference type="GO" id="GO:0008270">
    <property type="term" value="F:zinc ion binding"/>
    <property type="evidence" value="ECO:0007669"/>
    <property type="project" value="UniProtKB-KW"/>
</dbReference>
<evidence type="ECO:0000259" key="8">
    <source>
        <dbReference type="PROSITE" id="PS50880"/>
    </source>
</evidence>
<organism evidence="9 10">
    <name type="scientific">Candidatus Scalindua arabica</name>
    <dbReference type="NCBI Taxonomy" id="1127984"/>
    <lineage>
        <taxon>Bacteria</taxon>
        <taxon>Pseudomonadati</taxon>
        <taxon>Planctomycetota</taxon>
        <taxon>Candidatus Brocadiia</taxon>
        <taxon>Candidatus Brocadiales</taxon>
        <taxon>Candidatus Scalinduaceae</taxon>
        <taxon>Candidatus Scalindua</taxon>
    </lineage>
</organism>
<dbReference type="Pfam" id="PF13662">
    <property type="entry name" value="Toprim_4"/>
    <property type="match status" value="1"/>
</dbReference>
<dbReference type="PROSITE" id="PS50880">
    <property type="entry name" value="TOPRIM"/>
    <property type="match status" value="1"/>
</dbReference>
<dbReference type="NCBIfam" id="TIGR00615">
    <property type="entry name" value="recR"/>
    <property type="match status" value="1"/>
</dbReference>
<dbReference type="InterPro" id="IPR034137">
    <property type="entry name" value="TOPRIM_RecR"/>
</dbReference>
<dbReference type="InterPro" id="IPR023627">
    <property type="entry name" value="Rcmb_RecR"/>
</dbReference>
<dbReference type="Pfam" id="PF21176">
    <property type="entry name" value="RecR_HhH"/>
    <property type="match status" value="1"/>
</dbReference>
<gene>
    <name evidence="7" type="primary">recR</name>
    <name evidence="9" type="ORF">MAG551_01318</name>
</gene>
<dbReference type="PANTHER" id="PTHR30446">
    <property type="entry name" value="RECOMBINATION PROTEIN RECR"/>
    <property type="match status" value="1"/>
</dbReference>
<dbReference type="AlphaFoldDB" id="A0A941W335"/>
<evidence type="ECO:0000256" key="4">
    <source>
        <dbReference type="ARBA" id="ARBA00022833"/>
    </source>
</evidence>
<accession>A0A941W335</accession>
<dbReference type="EMBL" id="JAANXD010000057">
    <property type="protein sequence ID" value="MBS1258262.1"/>
    <property type="molecule type" value="Genomic_DNA"/>
</dbReference>
<feature type="domain" description="Toprim" evidence="8">
    <location>
        <begin position="74"/>
        <end position="169"/>
    </location>
</feature>
<evidence type="ECO:0000256" key="6">
    <source>
        <dbReference type="ARBA" id="ARBA00023204"/>
    </source>
</evidence>
<keyword evidence="1 7" id="KW-0479">Metal-binding</keyword>
<keyword evidence="6 7" id="KW-0234">DNA repair</keyword>
<name>A0A941W335_9BACT</name>
<evidence type="ECO:0000256" key="1">
    <source>
        <dbReference type="ARBA" id="ARBA00022723"/>
    </source>
</evidence>
<proteinExistence type="inferred from homology"/>
<dbReference type="Gene3D" id="3.30.60.80">
    <property type="match status" value="1"/>
</dbReference>
<dbReference type="Proteomes" id="UP000722750">
    <property type="component" value="Unassembled WGS sequence"/>
</dbReference>
<evidence type="ECO:0000256" key="7">
    <source>
        <dbReference type="HAMAP-Rule" id="MF_00017"/>
    </source>
</evidence>
<comment type="similarity">
    <text evidence="7">Belongs to the RecR family.</text>
</comment>
<protein>
    <recommendedName>
        <fullName evidence="7">Recombination protein RecR</fullName>
    </recommendedName>
</protein>
<feature type="zinc finger region" description="C4-type" evidence="7">
    <location>
        <begin position="51"/>
        <end position="66"/>
    </location>
</feature>
<dbReference type="GO" id="GO:0006310">
    <property type="term" value="P:DNA recombination"/>
    <property type="evidence" value="ECO:0007669"/>
    <property type="project" value="UniProtKB-UniRule"/>
</dbReference>
<dbReference type="CDD" id="cd01025">
    <property type="entry name" value="TOPRIM_recR"/>
    <property type="match status" value="1"/>
</dbReference>
<dbReference type="Gene3D" id="3.40.1360.10">
    <property type="match status" value="1"/>
</dbReference>
<evidence type="ECO:0000256" key="2">
    <source>
        <dbReference type="ARBA" id="ARBA00022763"/>
    </source>
</evidence>
<dbReference type="GO" id="GO:0006281">
    <property type="term" value="P:DNA repair"/>
    <property type="evidence" value="ECO:0007669"/>
    <property type="project" value="UniProtKB-UniRule"/>
</dbReference>
<evidence type="ECO:0000256" key="5">
    <source>
        <dbReference type="ARBA" id="ARBA00023172"/>
    </source>
</evidence>
<dbReference type="PANTHER" id="PTHR30446:SF0">
    <property type="entry name" value="RECOMBINATION PROTEIN RECR"/>
    <property type="match status" value="1"/>
</dbReference>
<keyword evidence="2 7" id="KW-0227">DNA damage</keyword>
<evidence type="ECO:0000313" key="9">
    <source>
        <dbReference type="EMBL" id="MBS1258262.1"/>
    </source>
</evidence>
<reference evidence="9" key="1">
    <citation type="journal article" date="2021" name="ISME J.">
        <title>Fine-scale metabolic discontinuity in a stratified prokaryote microbiome of a Red Sea deep halocline.</title>
        <authorList>
            <person name="Michoud G."/>
            <person name="Ngugi D.K."/>
            <person name="Barozzi A."/>
            <person name="Merlino G."/>
            <person name="Calleja M.L."/>
            <person name="Delgado-Huertas A."/>
            <person name="Moran X.A.G."/>
            <person name="Daffonchio D."/>
        </authorList>
    </citation>
    <scope>NUCLEOTIDE SEQUENCE</scope>
    <source>
        <strain evidence="9">SuakinDeep_MAG55_1</strain>
    </source>
</reference>
<comment type="function">
    <text evidence="7">May play a role in DNA repair. It seems to be involved in an RecBC-independent recombinational process of DNA repair. It may act with RecF and RecO.</text>
</comment>
<dbReference type="InterPro" id="IPR000093">
    <property type="entry name" value="DNA_Rcmb_RecR"/>
</dbReference>
<keyword evidence="5 7" id="KW-0233">DNA recombination</keyword>
<dbReference type="GO" id="GO:0003677">
    <property type="term" value="F:DNA binding"/>
    <property type="evidence" value="ECO:0007669"/>
    <property type="project" value="UniProtKB-UniRule"/>
</dbReference>
<comment type="caution">
    <text evidence="9">The sequence shown here is derived from an EMBL/GenBank/DDBJ whole genome shotgun (WGS) entry which is preliminary data.</text>
</comment>
<keyword evidence="3 7" id="KW-0863">Zinc-finger</keyword>
<dbReference type="SUPFAM" id="SSF111304">
    <property type="entry name" value="Recombination protein RecR"/>
    <property type="match status" value="1"/>
</dbReference>
<dbReference type="Pfam" id="PF02132">
    <property type="entry name" value="RecR_ZnF"/>
    <property type="match status" value="1"/>
</dbReference>